<keyword evidence="1" id="KW-0175">Coiled coil</keyword>
<evidence type="ECO:0008006" key="5">
    <source>
        <dbReference type="Google" id="ProtNLM"/>
    </source>
</evidence>
<dbReference type="KEGG" id="sgn:SGRA_0680"/>
<evidence type="ECO:0000256" key="2">
    <source>
        <dbReference type="SAM" id="Phobius"/>
    </source>
</evidence>
<keyword evidence="2" id="KW-0472">Membrane</keyword>
<dbReference type="OrthoDB" id="1489407at2"/>
<sequence length="405" mass="45908">MQAKMASWLLSTKQLAGVECFWTEEGYRLQVVVLAKKKGEASIVQQAANLGSWDELKALLPKDCPIFFGWNSPKLIFKSFDRAFENKEQALKTIFPSAKAADILVEFFPKKEGQLVVLGRKEELLNLLNLAQEAGLPIVYANYAPFVATALFPYLEEERVAANHYEFFLEDGALSELFKQEGTAQELNLGDEQLDSRLLAAAALAFIGLEDVRQTALDIPLLKDNQERLMYKKLLELSTALLLSFFFISLLANYLYLGQLEQENESLSLEVAQKQQLIAERDRLREDYEQQVNLGAGASLGEKSQQSFYADQLASSLPKSIHLLELEIAPLLEDKKAEREGKAPNYQQGLIRIKGISKKSVFYNDWKKSLQALSWVERIDDISYQNIDHYQATFELMVICKKEGE</sequence>
<keyword evidence="2" id="KW-1133">Transmembrane helix</keyword>
<evidence type="ECO:0000313" key="3">
    <source>
        <dbReference type="EMBL" id="AFC23419.1"/>
    </source>
</evidence>
<name>H6L0I9_SAPGL</name>
<keyword evidence="2" id="KW-0812">Transmembrane</keyword>
<dbReference type="RefSeq" id="WP_014373662.1">
    <property type="nucleotide sequence ID" value="NC_016940.1"/>
</dbReference>
<feature type="coiled-coil region" evidence="1">
    <location>
        <begin position="257"/>
        <end position="294"/>
    </location>
</feature>
<evidence type="ECO:0000313" key="4">
    <source>
        <dbReference type="Proteomes" id="UP000007519"/>
    </source>
</evidence>
<dbReference type="STRING" id="984262.SGRA_0680"/>
<dbReference type="eggNOG" id="ENOG503333T">
    <property type="taxonomic scope" value="Bacteria"/>
</dbReference>
<dbReference type="EMBL" id="CP002831">
    <property type="protein sequence ID" value="AFC23419.1"/>
    <property type="molecule type" value="Genomic_DNA"/>
</dbReference>
<dbReference type="HOGENOM" id="CLU_679513_0_0_10"/>
<feature type="transmembrane region" description="Helical" evidence="2">
    <location>
        <begin position="234"/>
        <end position="257"/>
    </location>
</feature>
<dbReference type="AlphaFoldDB" id="H6L0I9"/>
<reference evidence="3 4" key="1">
    <citation type="journal article" date="2012" name="Stand. Genomic Sci.">
        <title>Complete genome sequencing and analysis of Saprospira grandis str. Lewin, a predatory marine bacterium.</title>
        <authorList>
            <person name="Saw J.H."/>
            <person name="Yuryev A."/>
            <person name="Kanbe M."/>
            <person name="Hou S."/>
            <person name="Young A.G."/>
            <person name="Aizawa S."/>
            <person name="Alam M."/>
        </authorList>
    </citation>
    <scope>NUCLEOTIDE SEQUENCE [LARGE SCALE GENOMIC DNA]</scope>
    <source>
        <strain evidence="3 4">Lewin</strain>
    </source>
</reference>
<keyword evidence="4" id="KW-1185">Reference proteome</keyword>
<organism evidence="3 4">
    <name type="scientific">Saprospira grandis (strain Lewin)</name>
    <dbReference type="NCBI Taxonomy" id="984262"/>
    <lineage>
        <taxon>Bacteria</taxon>
        <taxon>Pseudomonadati</taxon>
        <taxon>Bacteroidota</taxon>
        <taxon>Saprospiria</taxon>
        <taxon>Saprospirales</taxon>
        <taxon>Saprospiraceae</taxon>
        <taxon>Saprospira</taxon>
    </lineage>
</organism>
<accession>H6L0I9</accession>
<proteinExistence type="predicted"/>
<gene>
    <name evidence="3" type="ordered locus">SGRA_0680</name>
</gene>
<dbReference type="Proteomes" id="UP000007519">
    <property type="component" value="Chromosome"/>
</dbReference>
<evidence type="ECO:0000256" key="1">
    <source>
        <dbReference type="SAM" id="Coils"/>
    </source>
</evidence>
<protein>
    <recommendedName>
        <fullName evidence="5">Fimbrial assembly family protein</fullName>
    </recommendedName>
</protein>